<feature type="transmembrane region" description="Helical" evidence="2">
    <location>
        <begin position="267"/>
        <end position="289"/>
    </location>
</feature>
<accession>L8GH32</accession>
<dbReference type="RefSeq" id="XP_004334310.1">
    <property type="nucleotide sequence ID" value="XM_004334262.1"/>
</dbReference>
<organism evidence="3 4">
    <name type="scientific">Acanthamoeba castellanii (strain ATCC 30010 / Neff)</name>
    <dbReference type="NCBI Taxonomy" id="1257118"/>
    <lineage>
        <taxon>Eukaryota</taxon>
        <taxon>Amoebozoa</taxon>
        <taxon>Discosea</taxon>
        <taxon>Longamoebia</taxon>
        <taxon>Centramoebida</taxon>
        <taxon>Acanthamoebidae</taxon>
        <taxon>Acanthamoeba</taxon>
    </lineage>
</organism>
<dbReference type="GeneID" id="14912816"/>
<dbReference type="AlphaFoldDB" id="L8GH32"/>
<dbReference type="Proteomes" id="UP000011083">
    <property type="component" value="Unassembled WGS sequence"/>
</dbReference>
<evidence type="ECO:0000256" key="2">
    <source>
        <dbReference type="SAM" id="Phobius"/>
    </source>
</evidence>
<reference evidence="3 4" key="1">
    <citation type="journal article" date="2013" name="Genome Biol.">
        <title>Genome of Acanthamoeba castellanii highlights extensive lateral gene transfer and early evolution of tyrosine kinase signaling.</title>
        <authorList>
            <person name="Clarke M."/>
            <person name="Lohan A.J."/>
            <person name="Liu B."/>
            <person name="Lagkouvardos I."/>
            <person name="Roy S."/>
            <person name="Zafar N."/>
            <person name="Bertelli C."/>
            <person name="Schilde C."/>
            <person name="Kianianmomeni A."/>
            <person name="Burglin T.R."/>
            <person name="Frech C."/>
            <person name="Turcotte B."/>
            <person name="Kopec K.O."/>
            <person name="Synnott J.M."/>
            <person name="Choo C."/>
            <person name="Paponov I."/>
            <person name="Finkler A."/>
            <person name="Soon Heng Tan C."/>
            <person name="Hutchins A.P."/>
            <person name="Weinmeier T."/>
            <person name="Rattei T."/>
            <person name="Chu J.S."/>
            <person name="Gimenez G."/>
            <person name="Irimia M."/>
            <person name="Rigden D.J."/>
            <person name="Fitzpatrick D.A."/>
            <person name="Lorenzo-Morales J."/>
            <person name="Bateman A."/>
            <person name="Chiu C.H."/>
            <person name="Tang P."/>
            <person name="Hegemann P."/>
            <person name="Fromm H."/>
            <person name="Raoult D."/>
            <person name="Greub G."/>
            <person name="Miranda-Saavedra D."/>
            <person name="Chen N."/>
            <person name="Nash P."/>
            <person name="Ginger M.L."/>
            <person name="Horn M."/>
            <person name="Schaap P."/>
            <person name="Caler L."/>
            <person name="Loftus B."/>
        </authorList>
    </citation>
    <scope>NUCLEOTIDE SEQUENCE [LARGE SCALE GENOMIC DNA]</scope>
    <source>
        <strain evidence="3 4">Neff</strain>
    </source>
</reference>
<keyword evidence="2" id="KW-0812">Transmembrane</keyword>
<protein>
    <submittedName>
        <fullName evidence="3">Uncharacterized protein</fullName>
    </submittedName>
</protein>
<evidence type="ECO:0000256" key="1">
    <source>
        <dbReference type="SAM" id="MobiDB-lite"/>
    </source>
</evidence>
<gene>
    <name evidence="3" type="ORF">ACA1_373610</name>
</gene>
<evidence type="ECO:0000313" key="3">
    <source>
        <dbReference type="EMBL" id="ELR12297.1"/>
    </source>
</evidence>
<feature type="region of interest" description="Disordered" evidence="1">
    <location>
        <begin position="315"/>
        <end position="414"/>
    </location>
</feature>
<dbReference type="EMBL" id="KB008119">
    <property type="protein sequence ID" value="ELR12297.1"/>
    <property type="molecule type" value="Genomic_DNA"/>
</dbReference>
<dbReference type="KEGG" id="acan:ACA1_373610"/>
<evidence type="ECO:0000313" key="4">
    <source>
        <dbReference type="Proteomes" id="UP000011083"/>
    </source>
</evidence>
<feature type="transmembrane region" description="Helical" evidence="2">
    <location>
        <begin position="242"/>
        <end position="261"/>
    </location>
</feature>
<proteinExistence type="predicted"/>
<feature type="transmembrane region" description="Helical" evidence="2">
    <location>
        <begin position="69"/>
        <end position="91"/>
    </location>
</feature>
<feature type="transmembrane region" description="Helical" evidence="2">
    <location>
        <begin position="133"/>
        <end position="154"/>
    </location>
</feature>
<sequence>MEPPVWGAGWWVGRNLSTQAPKEEPNPSTLPPPAEEPITHTVESLTESYYAFQDSVLNIQIMGNSVPRFWVGLVAFGLFGLGKDLLSLGVADQIEHRPDLTTEQKLQLSALAGDKEDFVLTQLPTAVSMSDPFTLLTLPLLSSLFAASVGIWWGRFRIKKLFDKFVFMETKKGHVAPPEVIDGARKGIITRGSTATAVGTMALTTTYISFYAIITRMNEWKWTVPAGKEGELQRKLPSDLELKAFSAASFVYFVFIQLLVLKFTPFVILPSLTALFPLTAVLAQSPVFLRMQDKTKGKLETLEAKGVFGTLPSGEGKELDFDGEGADEGAYGLHSADHDDDDLGSRPAAGDGSLSTKPNNVFDKTAGATRVRAIVSRRKREQSADGAAGGGDEEHGKENQWGDVVLEDEQNQQQ</sequence>
<dbReference type="VEuPathDB" id="AmoebaDB:ACA1_373610"/>
<feature type="compositionally biased region" description="Acidic residues" evidence="1">
    <location>
        <begin position="405"/>
        <end position="414"/>
    </location>
</feature>
<name>L8GH32_ACACF</name>
<keyword evidence="2" id="KW-1133">Transmembrane helix</keyword>
<keyword evidence="4" id="KW-1185">Reference proteome</keyword>
<keyword evidence="2" id="KW-0472">Membrane</keyword>